<accession>A0ABV0TKD2</accession>
<sequence>MYRGLGSLGPWQDLLRRRQLPSGPVDSSLQLRRASALWLLGGSPGTLPCFSLGGVAGTTALSPVVRVLWGPLDVYGSDLLHICPRSRGEGLWLLTHTIAYFYGETLYTQNAK</sequence>
<reference evidence="1 2" key="1">
    <citation type="submission" date="2021-06" db="EMBL/GenBank/DDBJ databases">
        <authorList>
            <person name="Palmer J.M."/>
        </authorList>
    </citation>
    <scope>NUCLEOTIDE SEQUENCE [LARGE SCALE GENOMIC DNA]</scope>
    <source>
        <strain evidence="2">if_2019</strain>
        <tissue evidence="1">Muscle</tissue>
    </source>
</reference>
<dbReference type="EMBL" id="JAHRIQ010036287">
    <property type="protein sequence ID" value="MEQ2232946.1"/>
    <property type="molecule type" value="Genomic_DNA"/>
</dbReference>
<dbReference type="Proteomes" id="UP001482620">
    <property type="component" value="Unassembled WGS sequence"/>
</dbReference>
<proteinExistence type="predicted"/>
<evidence type="ECO:0000313" key="2">
    <source>
        <dbReference type="Proteomes" id="UP001482620"/>
    </source>
</evidence>
<protein>
    <submittedName>
        <fullName evidence="1">Uncharacterized protein</fullName>
    </submittedName>
</protein>
<gene>
    <name evidence="1" type="ORF">ILYODFUR_016687</name>
</gene>
<evidence type="ECO:0000313" key="1">
    <source>
        <dbReference type="EMBL" id="MEQ2232946.1"/>
    </source>
</evidence>
<keyword evidence="2" id="KW-1185">Reference proteome</keyword>
<name>A0ABV0TKD2_9TELE</name>
<organism evidence="1 2">
    <name type="scientific">Ilyodon furcidens</name>
    <name type="common">goldbreast splitfin</name>
    <dbReference type="NCBI Taxonomy" id="33524"/>
    <lineage>
        <taxon>Eukaryota</taxon>
        <taxon>Metazoa</taxon>
        <taxon>Chordata</taxon>
        <taxon>Craniata</taxon>
        <taxon>Vertebrata</taxon>
        <taxon>Euteleostomi</taxon>
        <taxon>Actinopterygii</taxon>
        <taxon>Neopterygii</taxon>
        <taxon>Teleostei</taxon>
        <taxon>Neoteleostei</taxon>
        <taxon>Acanthomorphata</taxon>
        <taxon>Ovalentaria</taxon>
        <taxon>Atherinomorphae</taxon>
        <taxon>Cyprinodontiformes</taxon>
        <taxon>Goodeidae</taxon>
        <taxon>Ilyodon</taxon>
    </lineage>
</organism>
<comment type="caution">
    <text evidence="1">The sequence shown here is derived from an EMBL/GenBank/DDBJ whole genome shotgun (WGS) entry which is preliminary data.</text>
</comment>